<dbReference type="InterPro" id="IPR008587">
    <property type="entry name" value="FPP_plant"/>
</dbReference>
<evidence type="ECO:0000256" key="2">
    <source>
        <dbReference type="ARBA" id="ARBA00023054"/>
    </source>
</evidence>
<evidence type="ECO:0000256" key="1">
    <source>
        <dbReference type="ARBA" id="ARBA00005921"/>
    </source>
</evidence>
<reference evidence="5 6" key="1">
    <citation type="journal article" date="2019" name="Genome Biol. Evol.">
        <title>Insights into the evolution of the New World diploid cottons (Gossypium, subgenus Houzingenia) based on genome sequencing.</title>
        <authorList>
            <person name="Grover C.E."/>
            <person name="Arick M.A. 2nd"/>
            <person name="Thrash A."/>
            <person name="Conover J.L."/>
            <person name="Sanders W.S."/>
            <person name="Peterson D.G."/>
            <person name="Frelichowski J.E."/>
            <person name="Scheffler J.A."/>
            <person name="Scheffler B.E."/>
            <person name="Wendel J.F."/>
        </authorList>
    </citation>
    <scope>NUCLEOTIDE SEQUENCE [LARGE SCALE GENOMIC DNA]</scope>
    <source>
        <strain evidence="5">4</strain>
        <tissue evidence="5">Leaf</tissue>
    </source>
</reference>
<accession>A0A7J9ABN8</accession>
<feature type="region of interest" description="Disordered" evidence="4">
    <location>
        <begin position="155"/>
        <end position="220"/>
    </location>
</feature>
<feature type="coiled-coil region" evidence="3">
    <location>
        <begin position="5"/>
        <end position="99"/>
    </location>
</feature>
<feature type="compositionally biased region" description="Polar residues" evidence="4">
    <location>
        <begin position="184"/>
        <end position="197"/>
    </location>
</feature>
<comment type="similarity">
    <text evidence="1">Belongs to the FPP family.</text>
</comment>
<evidence type="ECO:0000313" key="5">
    <source>
        <dbReference type="EMBL" id="MBA0720919.1"/>
    </source>
</evidence>
<organism evidence="5 6">
    <name type="scientific">Gossypium laxum</name>
    <dbReference type="NCBI Taxonomy" id="34288"/>
    <lineage>
        <taxon>Eukaryota</taxon>
        <taxon>Viridiplantae</taxon>
        <taxon>Streptophyta</taxon>
        <taxon>Embryophyta</taxon>
        <taxon>Tracheophyta</taxon>
        <taxon>Spermatophyta</taxon>
        <taxon>Magnoliopsida</taxon>
        <taxon>eudicotyledons</taxon>
        <taxon>Gunneridae</taxon>
        <taxon>Pentapetalae</taxon>
        <taxon>rosids</taxon>
        <taxon>malvids</taxon>
        <taxon>Malvales</taxon>
        <taxon>Malvaceae</taxon>
        <taxon>Malvoideae</taxon>
        <taxon>Gossypium</taxon>
    </lineage>
</organism>
<comment type="caution">
    <text evidence="5">The sequence shown here is derived from an EMBL/GenBank/DDBJ whole genome shotgun (WGS) entry which is preliminary data.</text>
</comment>
<dbReference type="EMBL" id="JABEZV010000009">
    <property type="protein sequence ID" value="MBA0720919.1"/>
    <property type="molecule type" value="Genomic_DNA"/>
</dbReference>
<name>A0A7J9ABN8_9ROSI</name>
<keyword evidence="6" id="KW-1185">Reference proteome</keyword>
<dbReference type="Pfam" id="PF05911">
    <property type="entry name" value="FPP"/>
    <property type="match status" value="1"/>
</dbReference>
<dbReference type="PANTHER" id="PTHR31580">
    <property type="entry name" value="FILAMENT-LIKE PLANT PROTEIN 4"/>
    <property type="match status" value="1"/>
</dbReference>
<feature type="compositionally biased region" description="Low complexity" evidence="4">
    <location>
        <begin position="198"/>
        <end position="211"/>
    </location>
</feature>
<evidence type="ECO:0000256" key="4">
    <source>
        <dbReference type="SAM" id="MobiDB-lite"/>
    </source>
</evidence>
<keyword evidence="2 3" id="KW-0175">Coiled coil</keyword>
<proteinExistence type="inferred from homology"/>
<sequence>MEADVETMSSKIESLEKEIEKERTLSAEVSVNANESKKMLESQLISIEVEARTMSAKIDSLETEVEKERALSAQITVKCQELEEELSRKKQETELQQTVNSNVEVKIKQEDLTAAAGKLAECQRTIASLGQQLKSLATLEDFLIDSASIPEFPKGRSLIPEAGGEPWNLHSNETFSSKRDPESPRTSFDKNNGNTPPSSSSSSSIMTSNHASSEKNRNGFAKFFTRSKNGIQLEI</sequence>
<evidence type="ECO:0008006" key="7">
    <source>
        <dbReference type="Google" id="ProtNLM"/>
    </source>
</evidence>
<protein>
    <recommendedName>
        <fullName evidence="7">Filament-like plant protein</fullName>
    </recommendedName>
</protein>
<gene>
    <name evidence="5" type="ORF">Golax_008517</name>
</gene>
<evidence type="ECO:0000256" key="3">
    <source>
        <dbReference type="SAM" id="Coils"/>
    </source>
</evidence>
<dbReference type="AlphaFoldDB" id="A0A7J9ABN8"/>
<evidence type="ECO:0000313" key="6">
    <source>
        <dbReference type="Proteomes" id="UP000593574"/>
    </source>
</evidence>
<dbReference type="Proteomes" id="UP000593574">
    <property type="component" value="Unassembled WGS sequence"/>
</dbReference>
<dbReference type="PANTHER" id="PTHR31580:SF5">
    <property type="entry name" value="FILAMENT-LIKE PLANT PROTEIN 1-RELATED"/>
    <property type="match status" value="1"/>
</dbReference>